<dbReference type="Proteomes" id="UP000092321">
    <property type="component" value="Unassembled WGS sequence"/>
</dbReference>
<evidence type="ECO:0000313" key="3">
    <source>
        <dbReference type="Proteomes" id="UP000092321"/>
    </source>
</evidence>
<sequence>MNKEIKELLQKYEGDNKKKELLTGNEVSKPKKLPTNQEIYDKYESFKEHILSQFVQYDKFMEQIILRKEGDDTSLNKLDSNNNNNSSSSDKTGALNNKNEATKSTTPGNKNNTSNINNSNNNKNNNNNNNSNEETSVKRLPPLNLVDTYVIFTNINTSFQSTKYSEFLKIKTTGASNTKKWYRKYFRYFFVVDGILESLDPDSKLPIEALKDFEDLMIQKATTPKTNDNEGDAGQSDKSVSPDSKEKSPTPAVQPSNISYNNANKFSHEMFLSGTNLTGYSIFMSNVKRNDFIDFIKCLHTKIISKYGPTSVIPELSDNAMDTIYEKLIGSGRPEPLMASQEYNTYNTNW</sequence>
<reference evidence="3" key="1">
    <citation type="journal article" date="2016" name="Proc. Natl. Acad. Sci. U.S.A.">
        <title>Comparative genomics of biotechnologically important yeasts.</title>
        <authorList>
            <person name="Riley R."/>
            <person name="Haridas S."/>
            <person name="Wolfe K.H."/>
            <person name="Lopes M.R."/>
            <person name="Hittinger C.T."/>
            <person name="Goeker M."/>
            <person name="Salamov A.A."/>
            <person name="Wisecaver J.H."/>
            <person name="Long T.M."/>
            <person name="Calvey C.H."/>
            <person name="Aerts A.L."/>
            <person name="Barry K.W."/>
            <person name="Choi C."/>
            <person name="Clum A."/>
            <person name="Coughlan A.Y."/>
            <person name="Deshpande S."/>
            <person name="Douglass A.P."/>
            <person name="Hanson S.J."/>
            <person name="Klenk H.-P."/>
            <person name="LaButti K.M."/>
            <person name="Lapidus A."/>
            <person name="Lindquist E.A."/>
            <person name="Lipzen A.M."/>
            <person name="Meier-Kolthoff J.P."/>
            <person name="Ohm R.A."/>
            <person name="Otillar R.P."/>
            <person name="Pangilinan J.L."/>
            <person name="Peng Y."/>
            <person name="Rokas A."/>
            <person name="Rosa C.A."/>
            <person name="Scheuner C."/>
            <person name="Sibirny A.A."/>
            <person name="Slot J.C."/>
            <person name="Stielow J.B."/>
            <person name="Sun H."/>
            <person name="Kurtzman C.P."/>
            <person name="Blackwell M."/>
            <person name="Grigoriev I.V."/>
            <person name="Jeffries T.W."/>
        </authorList>
    </citation>
    <scope>NUCLEOTIDE SEQUENCE [LARGE SCALE GENOMIC DNA]</scope>
    <source>
        <strain evidence="3">NRRL Y-1626</strain>
    </source>
</reference>
<feature type="compositionally biased region" description="Basic and acidic residues" evidence="1">
    <location>
        <begin position="1"/>
        <end position="21"/>
    </location>
</feature>
<gene>
    <name evidence="2" type="ORF">HANVADRAFT_54419</name>
</gene>
<accession>A0A1B7SFW3</accession>
<protein>
    <submittedName>
        <fullName evidence="2">Uncharacterized protein</fullName>
    </submittedName>
</protein>
<feature type="region of interest" description="Disordered" evidence="1">
    <location>
        <begin position="222"/>
        <end position="259"/>
    </location>
</feature>
<feature type="compositionally biased region" description="Low complexity" evidence="1">
    <location>
        <begin position="109"/>
        <end position="134"/>
    </location>
</feature>
<evidence type="ECO:0000313" key="2">
    <source>
        <dbReference type="EMBL" id="OBA15359.1"/>
    </source>
</evidence>
<dbReference type="OrthoDB" id="3971702at2759"/>
<name>A0A1B7SFW3_9ASCO</name>
<evidence type="ECO:0000256" key="1">
    <source>
        <dbReference type="SAM" id="MobiDB-lite"/>
    </source>
</evidence>
<dbReference type="EMBL" id="LXPE01000626">
    <property type="protein sequence ID" value="OBA15359.1"/>
    <property type="molecule type" value="Genomic_DNA"/>
</dbReference>
<organism evidence="2 3">
    <name type="scientific">Hanseniaspora valbyensis NRRL Y-1626</name>
    <dbReference type="NCBI Taxonomy" id="766949"/>
    <lineage>
        <taxon>Eukaryota</taxon>
        <taxon>Fungi</taxon>
        <taxon>Dikarya</taxon>
        <taxon>Ascomycota</taxon>
        <taxon>Saccharomycotina</taxon>
        <taxon>Saccharomycetes</taxon>
        <taxon>Saccharomycodales</taxon>
        <taxon>Saccharomycodaceae</taxon>
        <taxon>Hanseniaspora</taxon>
    </lineage>
</organism>
<feature type="compositionally biased region" description="Low complexity" evidence="1">
    <location>
        <begin position="73"/>
        <end position="92"/>
    </location>
</feature>
<proteinExistence type="predicted"/>
<feature type="region of interest" description="Disordered" evidence="1">
    <location>
        <begin position="1"/>
        <end position="33"/>
    </location>
</feature>
<dbReference type="AlphaFoldDB" id="A0A1B7SFW3"/>
<feature type="compositionally biased region" description="Polar residues" evidence="1">
    <location>
        <begin position="94"/>
        <end position="108"/>
    </location>
</feature>
<feature type="region of interest" description="Disordered" evidence="1">
    <location>
        <begin position="73"/>
        <end position="139"/>
    </location>
</feature>
<comment type="caution">
    <text evidence="2">The sequence shown here is derived from an EMBL/GenBank/DDBJ whole genome shotgun (WGS) entry which is preliminary data.</text>
</comment>
<keyword evidence="3" id="KW-1185">Reference proteome</keyword>